<keyword evidence="2" id="KW-1185">Reference proteome</keyword>
<sequence length="66" mass="7305">MRIRPGQVVCHPELPLRGLVLAVRTNPACLMPVVVVRWENGVVEELDALRWGPLEDAPDEEDPHGG</sequence>
<reference evidence="1" key="1">
    <citation type="submission" date="2010-10" db="EMBL/GenBank/DDBJ databases">
        <authorList>
            <consortium name="US DOE Joint Genome Institute (JGI-PGF)"/>
            <person name="Lucas S."/>
            <person name="Copeland A."/>
            <person name="Lapidus A."/>
            <person name="Bruce D."/>
            <person name="Goodwin L."/>
            <person name="Pitluck S."/>
            <person name="Kyrpides N."/>
            <person name="Mavromatis K."/>
            <person name="Detter J.C."/>
            <person name="Han C."/>
            <person name="Land M."/>
            <person name="Hauser L."/>
            <person name="Markowitz V."/>
            <person name="Cheng J.-F."/>
            <person name="Hugenholtz P."/>
            <person name="Woyke T."/>
            <person name="Wu D."/>
            <person name="Pukall R."/>
            <person name="Wahrenburg C."/>
            <person name="Brambilla E."/>
            <person name="Klenk H.-P."/>
            <person name="Eisen J.A."/>
        </authorList>
    </citation>
    <scope>NUCLEOTIDE SEQUENCE [LARGE SCALE GENOMIC DNA]</scope>
    <source>
        <strain evidence="1">DSM 13965</strain>
    </source>
</reference>
<evidence type="ECO:0000313" key="2">
    <source>
        <dbReference type="Proteomes" id="UP000005710"/>
    </source>
</evidence>
<proteinExistence type="predicted"/>
<protein>
    <submittedName>
        <fullName evidence="1">Uncharacterized protein</fullName>
    </submittedName>
</protein>
<comment type="caution">
    <text evidence="1">The sequence shown here is derived from an EMBL/GenBank/DDBJ whole genome shotgun (WGS) entry which is preliminary data.</text>
</comment>
<name>K6P3G6_9FIRM</name>
<gene>
    <name evidence="1" type="ORF">ThesuDRAFT_01339</name>
</gene>
<dbReference type="RefSeq" id="WP_006903609.1">
    <property type="nucleotide sequence ID" value="NZ_JH976535.1"/>
</dbReference>
<dbReference type="EMBL" id="AENY02000002">
    <property type="protein sequence ID" value="EKP95585.1"/>
    <property type="molecule type" value="Genomic_DNA"/>
</dbReference>
<evidence type="ECO:0000313" key="1">
    <source>
        <dbReference type="EMBL" id="EKP95585.1"/>
    </source>
</evidence>
<dbReference type="OrthoDB" id="2991130at2"/>
<accession>K6P3G6</accession>
<dbReference type="Proteomes" id="UP000005710">
    <property type="component" value="Unassembled WGS sequence"/>
</dbReference>
<dbReference type="STRING" id="867903.ThesuDRAFT_01339"/>
<organism evidence="1 2">
    <name type="scientific">Thermaerobacter subterraneus DSM 13965</name>
    <dbReference type="NCBI Taxonomy" id="867903"/>
    <lineage>
        <taxon>Bacteria</taxon>
        <taxon>Bacillati</taxon>
        <taxon>Bacillota</taxon>
        <taxon>Clostridia</taxon>
        <taxon>Eubacteriales</taxon>
        <taxon>Clostridiales Family XVII. Incertae Sedis</taxon>
        <taxon>Thermaerobacter</taxon>
    </lineage>
</organism>
<dbReference type="HOGENOM" id="CLU_2829898_0_0_9"/>
<dbReference type="AlphaFoldDB" id="K6P3G6"/>
<reference evidence="1" key="2">
    <citation type="submission" date="2012-10" db="EMBL/GenBank/DDBJ databases">
        <title>Improved high-quality draft of Thermaerobacter subterraneus C21, DSM 13965.</title>
        <authorList>
            <consortium name="DOE Joint Genome Institute"/>
            <person name="Eisen J."/>
            <person name="Huntemann M."/>
            <person name="Wei C.-L."/>
            <person name="Han J."/>
            <person name="Detter J.C."/>
            <person name="Han C."/>
            <person name="Tapia R."/>
            <person name="Chen A."/>
            <person name="Kyrpides N."/>
            <person name="Mavromatis K."/>
            <person name="Markowitz V."/>
            <person name="Szeto E."/>
            <person name="Ivanova N."/>
            <person name="Mikhailova N."/>
            <person name="Ovchinnikova G."/>
            <person name="Pagani I."/>
            <person name="Pati A."/>
            <person name="Goodwin L."/>
            <person name="Nordberg H.P."/>
            <person name="Cantor M.N."/>
            <person name="Hua S.X."/>
            <person name="Woyke T."/>
            <person name="Eisen J."/>
            <person name="Klenk H.-P."/>
        </authorList>
    </citation>
    <scope>NUCLEOTIDE SEQUENCE [LARGE SCALE GENOMIC DNA]</scope>
    <source>
        <strain evidence="1">DSM 13965</strain>
    </source>
</reference>